<dbReference type="SUPFAM" id="SSF75304">
    <property type="entry name" value="Amidase signature (AS) enzymes"/>
    <property type="match status" value="1"/>
</dbReference>
<evidence type="ECO:0000259" key="3">
    <source>
        <dbReference type="Pfam" id="PF01425"/>
    </source>
</evidence>
<feature type="compositionally biased region" description="Low complexity" evidence="1">
    <location>
        <begin position="550"/>
        <end position="583"/>
    </location>
</feature>
<dbReference type="PANTHER" id="PTHR42678">
    <property type="entry name" value="AMIDASE"/>
    <property type="match status" value="1"/>
</dbReference>
<dbReference type="Pfam" id="PF01425">
    <property type="entry name" value="Amidase"/>
    <property type="match status" value="1"/>
</dbReference>
<proteinExistence type="predicted"/>
<dbReference type="Gene3D" id="3.90.1300.10">
    <property type="entry name" value="Amidase signature (AS) domain"/>
    <property type="match status" value="1"/>
</dbReference>
<dbReference type="InterPro" id="IPR036928">
    <property type="entry name" value="AS_sf"/>
</dbReference>
<dbReference type="OrthoDB" id="182039at2"/>
<dbReference type="EMBL" id="PGFB01000004">
    <property type="protein sequence ID" value="PJJ61676.1"/>
    <property type="molecule type" value="Genomic_DNA"/>
</dbReference>
<evidence type="ECO:0000256" key="2">
    <source>
        <dbReference type="SAM" id="Phobius"/>
    </source>
</evidence>
<organism evidence="4 5">
    <name type="scientific">Compostimonas suwonensis</name>
    <dbReference type="NCBI Taxonomy" id="1048394"/>
    <lineage>
        <taxon>Bacteria</taxon>
        <taxon>Bacillati</taxon>
        <taxon>Actinomycetota</taxon>
        <taxon>Actinomycetes</taxon>
        <taxon>Micrococcales</taxon>
        <taxon>Microbacteriaceae</taxon>
        <taxon>Compostimonas</taxon>
    </lineage>
</organism>
<dbReference type="AlphaFoldDB" id="A0A2M9BUP7"/>
<feature type="domain" description="Amidase" evidence="3">
    <location>
        <begin position="69"/>
        <end position="395"/>
    </location>
</feature>
<feature type="region of interest" description="Disordered" evidence="1">
    <location>
        <begin position="538"/>
        <end position="593"/>
    </location>
</feature>
<keyword evidence="2" id="KW-0812">Transmembrane</keyword>
<evidence type="ECO:0000313" key="4">
    <source>
        <dbReference type="EMBL" id="PJJ61676.1"/>
    </source>
</evidence>
<keyword evidence="2" id="KW-1133">Transmembrane helix</keyword>
<evidence type="ECO:0000313" key="5">
    <source>
        <dbReference type="Proteomes" id="UP000230161"/>
    </source>
</evidence>
<feature type="transmembrane region" description="Helical" evidence="2">
    <location>
        <begin position="599"/>
        <end position="619"/>
    </location>
</feature>
<accession>A0A2M9BUP7</accession>
<name>A0A2M9BUP7_9MICO</name>
<comment type="caution">
    <text evidence="4">The sequence shown here is derived from an EMBL/GenBank/DDBJ whole genome shotgun (WGS) entry which is preliminary data.</text>
</comment>
<gene>
    <name evidence="4" type="ORF">CLV54_2626</name>
</gene>
<keyword evidence="5" id="KW-1185">Reference proteome</keyword>
<dbReference type="NCBIfam" id="TIGR01167">
    <property type="entry name" value="LPXTG_anchor"/>
    <property type="match status" value="1"/>
</dbReference>
<evidence type="ECO:0000256" key="1">
    <source>
        <dbReference type="SAM" id="MobiDB-lite"/>
    </source>
</evidence>
<dbReference type="RefSeq" id="WP_157802958.1">
    <property type="nucleotide sequence ID" value="NZ_PGFB01000004.1"/>
</dbReference>
<dbReference type="Proteomes" id="UP000230161">
    <property type="component" value="Unassembled WGS sequence"/>
</dbReference>
<protein>
    <submittedName>
        <fullName evidence="4">Amidase</fullName>
    </submittedName>
</protein>
<keyword evidence="2" id="KW-0472">Membrane</keyword>
<sequence length="628" mass="63618">MSHNHSSPGPRSRRRRGVIVAAVACALVGIPAIGAIAVEEPAPFPLDLSVAGIQEVQAGLAAGTFSSVELTRAYIERINALSVNGPHLNAVRAVNPQALVEAAALDAERAAGTVRGPLHGIPVLLKDNIDVEGIPTTAGSVALANSFPAADAPVTATLEEAGAVIIGKTNLTEFANYTTSGMPGGYSSLGGQVLNPYDASQTPSGSSAGSGSAGAAALATVTVGTETSGSILSPSRANSLVGVKPTVGLVSRTGIIPISATQDTAGPMTRSVYDAAALLSGMVGIDPEDPATTANPSVGVDFTAGLSETALAGTRLGFVASNNDEVYTAALATLEAQGATLVPVTVGNTSAQNILSLEFERDLNAYLSRLPADAPMKTLSDIIAYYDAHANAALKFGQTLLTASEAVDLNDPATLASYEAARDLGLAETRAAIDTVLTTNDLDAIVSNSGTTGVGARAGYPSVSVPSGYLAANQRPSAVVFLGTAWSEASLLALAYDFEQAADAWRSPFDVNPSLFRCTELYGPSDWDASCTGEFSLVEPSGEPTPEPTVEPTTEPTTEPTVEPTTEPTEEPTTAPVTSTTSGSAGGSGESLANTGTELAGAIAIGAALLAAGSATVLITRRRRRVQA</sequence>
<dbReference type="InterPro" id="IPR023631">
    <property type="entry name" value="Amidase_dom"/>
</dbReference>
<dbReference type="PANTHER" id="PTHR42678:SF34">
    <property type="entry name" value="OS04G0183300 PROTEIN"/>
    <property type="match status" value="1"/>
</dbReference>
<reference evidence="4 5" key="1">
    <citation type="submission" date="2017-11" db="EMBL/GenBank/DDBJ databases">
        <title>Genomic Encyclopedia of Archaeal and Bacterial Type Strains, Phase II (KMG-II): From Individual Species to Whole Genera.</title>
        <authorList>
            <person name="Goeker M."/>
        </authorList>
    </citation>
    <scope>NUCLEOTIDE SEQUENCE [LARGE SCALE GENOMIC DNA]</scope>
    <source>
        <strain evidence="4 5">DSM 25625</strain>
    </source>
</reference>